<reference evidence="2 3" key="2">
    <citation type="submission" date="2018-11" db="EMBL/GenBank/DDBJ databases">
        <authorList>
            <consortium name="Pathogen Informatics"/>
        </authorList>
    </citation>
    <scope>NUCLEOTIDE SEQUENCE [LARGE SCALE GENOMIC DNA]</scope>
</reference>
<proteinExistence type="inferred from homology"/>
<dbReference type="PANTHER" id="PTHR11802:SF480">
    <property type="entry name" value="CARBOXYPEPTIDASE"/>
    <property type="match status" value="1"/>
</dbReference>
<dbReference type="AlphaFoldDB" id="A0A0M3JGT8"/>
<dbReference type="EMBL" id="UYRR01014647">
    <property type="protein sequence ID" value="VDK27408.1"/>
    <property type="molecule type" value="Genomic_DNA"/>
</dbReference>
<organism evidence="4">
    <name type="scientific">Anisakis simplex</name>
    <name type="common">Herring worm</name>
    <dbReference type="NCBI Taxonomy" id="6269"/>
    <lineage>
        <taxon>Eukaryota</taxon>
        <taxon>Metazoa</taxon>
        <taxon>Ecdysozoa</taxon>
        <taxon>Nematoda</taxon>
        <taxon>Chromadorea</taxon>
        <taxon>Rhabditida</taxon>
        <taxon>Spirurina</taxon>
        <taxon>Ascaridomorpha</taxon>
        <taxon>Ascaridoidea</taxon>
        <taxon>Anisakidae</taxon>
        <taxon>Anisakis</taxon>
        <taxon>Anisakis simplex complex</taxon>
    </lineage>
</organism>
<gene>
    <name evidence="2" type="ORF">ASIM_LOCUS6620</name>
</gene>
<protein>
    <submittedName>
        <fullName evidence="4">Lysosomal protective protein (inferred by orthology to a human protein)</fullName>
    </submittedName>
</protein>
<sequence length="105" mass="11974">MNRVCLRFVESQNDPKNDPLVLWFNGGPGCSSLGGLIEELGPFYPNPDGKTLFENRFSWNKFANVIFLESPRDVGFSYRSSDAQPDDVWNDDKVKLVVFRISLRS</sequence>
<dbReference type="WBParaSite" id="ASIM_0000684601-mRNA-1">
    <property type="protein sequence ID" value="ASIM_0000684601-mRNA-1"/>
    <property type="gene ID" value="ASIM_0000684601"/>
</dbReference>
<accession>A0A0M3JGT8</accession>
<evidence type="ECO:0000313" key="4">
    <source>
        <dbReference type="WBParaSite" id="ASIM_0000684601-mRNA-1"/>
    </source>
</evidence>
<dbReference type="Proteomes" id="UP000267096">
    <property type="component" value="Unassembled WGS sequence"/>
</dbReference>
<dbReference type="Gene3D" id="3.40.50.1820">
    <property type="entry name" value="alpha/beta hydrolase"/>
    <property type="match status" value="1"/>
</dbReference>
<dbReference type="InterPro" id="IPR029058">
    <property type="entry name" value="AB_hydrolase_fold"/>
</dbReference>
<reference evidence="4" key="1">
    <citation type="submission" date="2017-02" db="UniProtKB">
        <authorList>
            <consortium name="WormBaseParasite"/>
        </authorList>
    </citation>
    <scope>IDENTIFICATION</scope>
</reference>
<dbReference type="SUPFAM" id="SSF53474">
    <property type="entry name" value="alpha/beta-Hydrolases"/>
    <property type="match status" value="1"/>
</dbReference>
<evidence type="ECO:0000313" key="2">
    <source>
        <dbReference type="EMBL" id="VDK27408.1"/>
    </source>
</evidence>
<evidence type="ECO:0000256" key="1">
    <source>
        <dbReference type="ARBA" id="ARBA00009431"/>
    </source>
</evidence>
<dbReference type="OrthoDB" id="443318at2759"/>
<dbReference type="GO" id="GO:0006508">
    <property type="term" value="P:proteolysis"/>
    <property type="evidence" value="ECO:0007669"/>
    <property type="project" value="InterPro"/>
</dbReference>
<dbReference type="PANTHER" id="PTHR11802">
    <property type="entry name" value="SERINE PROTEASE FAMILY S10 SERINE CARBOXYPEPTIDASE"/>
    <property type="match status" value="1"/>
</dbReference>
<dbReference type="InterPro" id="IPR001563">
    <property type="entry name" value="Peptidase_S10"/>
</dbReference>
<keyword evidence="3" id="KW-1185">Reference proteome</keyword>
<evidence type="ECO:0000313" key="3">
    <source>
        <dbReference type="Proteomes" id="UP000267096"/>
    </source>
</evidence>
<dbReference type="Pfam" id="PF00450">
    <property type="entry name" value="Peptidase_S10"/>
    <property type="match status" value="1"/>
</dbReference>
<dbReference type="GO" id="GO:0004185">
    <property type="term" value="F:serine-type carboxypeptidase activity"/>
    <property type="evidence" value="ECO:0007669"/>
    <property type="project" value="InterPro"/>
</dbReference>
<comment type="similarity">
    <text evidence="1">Belongs to the peptidase S10 family.</text>
</comment>
<name>A0A0M3JGT8_ANISI</name>